<name>A0A0G0NF72_9BACT</name>
<organism evidence="2 3">
    <name type="scientific">Candidatus Woesebacteria bacterium GW2011_GWA1_39_21b</name>
    <dbReference type="NCBI Taxonomy" id="1618551"/>
    <lineage>
        <taxon>Bacteria</taxon>
        <taxon>Candidatus Woeseibacteriota</taxon>
    </lineage>
</organism>
<feature type="transmembrane region" description="Helical" evidence="1">
    <location>
        <begin position="101"/>
        <end position="121"/>
    </location>
</feature>
<feature type="transmembrane region" description="Helical" evidence="1">
    <location>
        <begin position="303"/>
        <end position="328"/>
    </location>
</feature>
<feature type="transmembrane region" description="Helical" evidence="1">
    <location>
        <begin position="393"/>
        <end position="410"/>
    </location>
</feature>
<accession>A0A0G0NF72</accession>
<keyword evidence="1" id="KW-0472">Membrane</keyword>
<evidence type="ECO:0008006" key="4">
    <source>
        <dbReference type="Google" id="ProtNLM"/>
    </source>
</evidence>
<dbReference type="Proteomes" id="UP000034690">
    <property type="component" value="Unassembled WGS sequence"/>
</dbReference>
<reference evidence="2 3" key="1">
    <citation type="journal article" date="2015" name="Nature">
        <title>rRNA introns, odd ribosomes, and small enigmatic genomes across a large radiation of phyla.</title>
        <authorList>
            <person name="Brown C.T."/>
            <person name="Hug L.A."/>
            <person name="Thomas B.C."/>
            <person name="Sharon I."/>
            <person name="Castelle C.J."/>
            <person name="Singh A."/>
            <person name="Wilkins M.J."/>
            <person name="Williams K.H."/>
            <person name="Banfield J.F."/>
        </authorList>
    </citation>
    <scope>NUCLEOTIDE SEQUENCE [LARGE SCALE GENOMIC DNA]</scope>
</reference>
<feature type="transmembrane region" description="Helical" evidence="1">
    <location>
        <begin position="364"/>
        <end position="381"/>
    </location>
</feature>
<feature type="transmembrane region" description="Helical" evidence="1">
    <location>
        <begin position="335"/>
        <end position="352"/>
    </location>
</feature>
<sequence>MVVPKIIKKLDRFEITLFLALFAFSVLLMWKTFQVTPDGNLKLASRVWSDFAATIPLIRSFSLGSNFPPQYPIFAGPPIRYHFAFFATVGLMEKIGIRLDWALNSLSTMSFFLLTIAIYYLGKIIFKSKKVGILSVILFLFNGSWGFLEFFRKNPISLNILDDMVKNREFSSFGPYDGKIVSAFWSLNIFTNQRHLALGYASFLFLILGFYIFSKHPGKLTWAKTLLMGIFLGLFPFIHLAAFAMMGIALATFFLIYPKLRTKLLVVGTIAIILAIPQYLYMGSPAGETKLFNPGYLVEDKTLYGYLTYWFMNLGIGLILGPTGFILANKSQRKLLIPFIVLFIIGNLFQFSPEVAANHKFFNLYSTGANIFVAYLLVKLWKNKYIGKVGFSVLLLSLTLTGIIDLFPILNDKYITLEDIPNNKVANFIKESTPKDAVFLNAQFLYDPASIAGRKIFMGWPYFPWGTGYDTHKRGQAMENILDSSNIYSMCNLLEKEGLDYIEIQKPTTLEDIYINYSFFEENFEKIYYDPKNEFSIYKPGTSCDRLTPSIN</sequence>
<feature type="transmembrane region" description="Helical" evidence="1">
    <location>
        <begin position="12"/>
        <end position="30"/>
    </location>
</feature>
<protein>
    <recommendedName>
        <fullName evidence="4">Glycosyltransferase RgtA/B/C/D-like domain-containing protein</fullName>
    </recommendedName>
</protein>
<keyword evidence="1" id="KW-0812">Transmembrane</keyword>
<keyword evidence="1" id="KW-1133">Transmembrane helix</keyword>
<evidence type="ECO:0000313" key="2">
    <source>
        <dbReference type="EMBL" id="KKR14113.1"/>
    </source>
</evidence>
<dbReference type="EMBL" id="LBWQ01000005">
    <property type="protein sequence ID" value="KKR14113.1"/>
    <property type="molecule type" value="Genomic_DNA"/>
</dbReference>
<proteinExistence type="predicted"/>
<dbReference type="AlphaFoldDB" id="A0A0G0NF72"/>
<feature type="transmembrane region" description="Helical" evidence="1">
    <location>
        <begin position="196"/>
        <end position="214"/>
    </location>
</feature>
<comment type="caution">
    <text evidence="2">The sequence shown here is derived from an EMBL/GenBank/DDBJ whole genome shotgun (WGS) entry which is preliminary data.</text>
</comment>
<evidence type="ECO:0000256" key="1">
    <source>
        <dbReference type="SAM" id="Phobius"/>
    </source>
</evidence>
<feature type="transmembrane region" description="Helical" evidence="1">
    <location>
        <begin position="226"/>
        <end position="257"/>
    </location>
</feature>
<evidence type="ECO:0000313" key="3">
    <source>
        <dbReference type="Proteomes" id="UP000034690"/>
    </source>
</evidence>
<gene>
    <name evidence="2" type="ORF">UT40_C0005G0042</name>
</gene>
<feature type="transmembrane region" description="Helical" evidence="1">
    <location>
        <begin position="133"/>
        <end position="151"/>
    </location>
</feature>
<feature type="transmembrane region" description="Helical" evidence="1">
    <location>
        <begin position="264"/>
        <end position="283"/>
    </location>
</feature>
<feature type="transmembrane region" description="Helical" evidence="1">
    <location>
        <begin position="71"/>
        <end position="89"/>
    </location>
</feature>